<protein>
    <submittedName>
        <fullName evidence="4">DUF4142 domain-containing protein</fullName>
    </submittedName>
</protein>
<dbReference type="InterPro" id="IPR025419">
    <property type="entry name" value="DUF4142"/>
</dbReference>
<dbReference type="Proteomes" id="UP001057702">
    <property type="component" value="Unassembled WGS sequence"/>
</dbReference>
<reference evidence="4" key="1">
    <citation type="submission" date="2022-06" db="EMBL/GenBank/DDBJ databases">
        <title>Draft genome sequence of Streptomyces sp. RB6PN25 isolated from peat swamp forest in Thailand.</title>
        <authorList>
            <person name="Duangmal K."/>
            <person name="Klaysubun C."/>
        </authorList>
    </citation>
    <scope>NUCLEOTIDE SEQUENCE</scope>
    <source>
        <strain evidence="4">RB6PN25</strain>
    </source>
</reference>
<keyword evidence="1" id="KW-0472">Membrane</keyword>
<feature type="chain" id="PRO_5047096916" evidence="2">
    <location>
        <begin position="26"/>
        <end position="240"/>
    </location>
</feature>
<dbReference type="PANTHER" id="PTHR38593">
    <property type="entry name" value="BLR2558 PROTEIN"/>
    <property type="match status" value="1"/>
</dbReference>
<sequence length="240" mass="24482">MSVTRCGAVCAVLCLSGAGALQAPASAASRPEVSSSRMSPSQMSAVDTQLLTAAHQGNLWEIATGQDARTDATTSCVKEVSAVFVRDHRTLDAGVAEAAKQVGLALPALQSPGQAQQRAALRTVAGKRSYDTQWLRAQYTAHVQTLALIDKELASGTSPVVKALAKGARPVVVQHTQMVLGGVCHGKAPAGSVNAGAAGSRLAAAAYGPQDSTAAAAFAGVLLGGSGVAWVARRRRSSRR</sequence>
<name>A0ABT1PQ44_9ACTN</name>
<keyword evidence="5" id="KW-1185">Reference proteome</keyword>
<dbReference type="EMBL" id="JANFNG010000002">
    <property type="protein sequence ID" value="MCQ4079801.1"/>
    <property type="molecule type" value="Genomic_DNA"/>
</dbReference>
<accession>A0ABT1PQ44</accession>
<keyword evidence="1" id="KW-0812">Transmembrane</keyword>
<feature type="domain" description="DUF4142" evidence="3">
    <location>
        <begin position="47"/>
        <end position="179"/>
    </location>
</feature>
<dbReference type="Pfam" id="PF13628">
    <property type="entry name" value="DUF4142"/>
    <property type="match status" value="1"/>
</dbReference>
<dbReference type="RefSeq" id="WP_255918667.1">
    <property type="nucleotide sequence ID" value="NZ_JANFNG010000002.1"/>
</dbReference>
<feature type="transmembrane region" description="Helical" evidence="1">
    <location>
        <begin position="214"/>
        <end position="232"/>
    </location>
</feature>
<dbReference type="PANTHER" id="PTHR38593:SF1">
    <property type="entry name" value="BLR2558 PROTEIN"/>
    <property type="match status" value="1"/>
</dbReference>
<proteinExistence type="predicted"/>
<keyword evidence="2" id="KW-0732">Signal</keyword>
<evidence type="ECO:0000256" key="2">
    <source>
        <dbReference type="SAM" id="SignalP"/>
    </source>
</evidence>
<organism evidence="4 5">
    <name type="scientific">Streptomyces humicola</name>
    <dbReference type="NCBI Taxonomy" id="2953240"/>
    <lineage>
        <taxon>Bacteria</taxon>
        <taxon>Bacillati</taxon>
        <taxon>Actinomycetota</taxon>
        <taxon>Actinomycetes</taxon>
        <taxon>Kitasatosporales</taxon>
        <taxon>Streptomycetaceae</taxon>
        <taxon>Streptomyces</taxon>
    </lineage>
</organism>
<evidence type="ECO:0000256" key="1">
    <source>
        <dbReference type="SAM" id="Phobius"/>
    </source>
</evidence>
<keyword evidence="1" id="KW-1133">Transmembrane helix</keyword>
<feature type="signal peptide" evidence="2">
    <location>
        <begin position="1"/>
        <end position="25"/>
    </location>
</feature>
<evidence type="ECO:0000313" key="4">
    <source>
        <dbReference type="EMBL" id="MCQ4079801.1"/>
    </source>
</evidence>
<gene>
    <name evidence="4" type="ORF">NGB36_04145</name>
</gene>
<evidence type="ECO:0000313" key="5">
    <source>
        <dbReference type="Proteomes" id="UP001057702"/>
    </source>
</evidence>
<evidence type="ECO:0000259" key="3">
    <source>
        <dbReference type="Pfam" id="PF13628"/>
    </source>
</evidence>
<comment type="caution">
    <text evidence="4">The sequence shown here is derived from an EMBL/GenBank/DDBJ whole genome shotgun (WGS) entry which is preliminary data.</text>
</comment>